<comment type="subcellular location">
    <subcellularLocation>
        <location evidence="2">Cell membrane</location>
    </subcellularLocation>
</comment>
<accession>A0A1I5HJG2</accession>
<evidence type="ECO:0000256" key="5">
    <source>
        <dbReference type="ARBA" id="ARBA00022679"/>
    </source>
</evidence>
<dbReference type="GO" id="GO:0000155">
    <property type="term" value="F:phosphorelay sensor kinase activity"/>
    <property type="evidence" value="ECO:0007669"/>
    <property type="project" value="InterPro"/>
</dbReference>
<protein>
    <recommendedName>
        <fullName evidence="3">histidine kinase</fullName>
        <ecNumber evidence="3">2.7.13.3</ecNumber>
    </recommendedName>
</protein>
<dbReference type="EMBL" id="RBXX01000002">
    <property type="protein sequence ID" value="RKT85265.1"/>
    <property type="molecule type" value="Genomic_DNA"/>
</dbReference>
<dbReference type="CDD" id="cd00082">
    <property type="entry name" value="HisKA"/>
    <property type="match status" value="1"/>
</dbReference>
<evidence type="ECO:0000256" key="3">
    <source>
        <dbReference type="ARBA" id="ARBA00012438"/>
    </source>
</evidence>
<dbReference type="InterPro" id="IPR003594">
    <property type="entry name" value="HATPase_dom"/>
</dbReference>
<dbReference type="CDD" id="cd00075">
    <property type="entry name" value="HATPase"/>
    <property type="match status" value="1"/>
</dbReference>
<dbReference type="Gene3D" id="3.30.565.10">
    <property type="entry name" value="Histidine kinase-like ATPase, C-terminal domain"/>
    <property type="match status" value="1"/>
</dbReference>
<dbReference type="EMBL" id="FOUP01000015">
    <property type="protein sequence ID" value="SFO48279.1"/>
    <property type="molecule type" value="Genomic_DNA"/>
</dbReference>
<evidence type="ECO:0000259" key="9">
    <source>
        <dbReference type="PROSITE" id="PS50109"/>
    </source>
</evidence>
<dbReference type="InterPro" id="IPR036890">
    <property type="entry name" value="HATPase_C_sf"/>
</dbReference>
<keyword evidence="6 11" id="KW-0418">Kinase</keyword>
<proteinExistence type="predicted"/>
<dbReference type="PANTHER" id="PTHR43711:SF1">
    <property type="entry name" value="HISTIDINE KINASE 1"/>
    <property type="match status" value="1"/>
</dbReference>
<keyword evidence="8" id="KW-0472">Membrane</keyword>
<dbReference type="AlphaFoldDB" id="A0A1I5HJG2"/>
<organism evidence="11 12">
    <name type="scientific">Saccharopolyspora antimicrobica</name>
    <dbReference type="NCBI Taxonomy" id="455193"/>
    <lineage>
        <taxon>Bacteria</taxon>
        <taxon>Bacillati</taxon>
        <taxon>Actinomycetota</taxon>
        <taxon>Actinomycetes</taxon>
        <taxon>Pseudonocardiales</taxon>
        <taxon>Pseudonocardiaceae</taxon>
        <taxon>Saccharopolyspora</taxon>
    </lineage>
</organism>
<dbReference type="PROSITE" id="PS50109">
    <property type="entry name" value="HIS_KIN"/>
    <property type="match status" value="1"/>
</dbReference>
<name>A0A1I5HJG2_9PSEU</name>
<reference evidence="10 13" key="2">
    <citation type="submission" date="2018-10" db="EMBL/GenBank/DDBJ databases">
        <title>Sequencing the genomes of 1000 actinobacteria strains.</title>
        <authorList>
            <person name="Klenk H.-P."/>
        </authorList>
    </citation>
    <scope>NUCLEOTIDE SEQUENCE [LARGE SCALE GENOMIC DNA]</scope>
    <source>
        <strain evidence="10 13">DSM 45119</strain>
    </source>
</reference>
<gene>
    <name evidence="10" type="ORF">ATL45_3604</name>
    <name evidence="11" type="ORF">SAMN05421805_115158</name>
</gene>
<reference evidence="11 12" key="1">
    <citation type="submission" date="2016-10" db="EMBL/GenBank/DDBJ databases">
        <authorList>
            <person name="de Groot N.N."/>
        </authorList>
    </citation>
    <scope>NUCLEOTIDE SEQUENCE [LARGE SCALE GENOMIC DNA]</scope>
    <source>
        <strain evidence="11 12">CPCC 201259</strain>
    </source>
</reference>
<feature type="transmembrane region" description="Helical" evidence="8">
    <location>
        <begin position="6"/>
        <end position="28"/>
    </location>
</feature>
<evidence type="ECO:0000256" key="4">
    <source>
        <dbReference type="ARBA" id="ARBA00022553"/>
    </source>
</evidence>
<dbReference type="SUPFAM" id="SSF47384">
    <property type="entry name" value="Homodimeric domain of signal transducing histidine kinase"/>
    <property type="match status" value="1"/>
</dbReference>
<dbReference type="STRING" id="455193.SAMN05421805_115158"/>
<feature type="transmembrane region" description="Helical" evidence="8">
    <location>
        <begin position="64"/>
        <end position="87"/>
    </location>
</feature>
<dbReference type="OrthoDB" id="9806130at2"/>
<keyword evidence="8" id="KW-0812">Transmembrane</keyword>
<dbReference type="Gene3D" id="1.10.287.130">
    <property type="match status" value="1"/>
</dbReference>
<keyword evidence="4" id="KW-0597">Phosphoprotein</keyword>
<keyword evidence="5" id="KW-0808">Transferase</keyword>
<keyword evidence="7" id="KW-0902">Two-component regulatory system</keyword>
<evidence type="ECO:0000256" key="8">
    <source>
        <dbReference type="SAM" id="Phobius"/>
    </source>
</evidence>
<evidence type="ECO:0000313" key="11">
    <source>
        <dbReference type="EMBL" id="SFO48279.1"/>
    </source>
</evidence>
<dbReference type="InterPro" id="IPR050736">
    <property type="entry name" value="Sensor_HK_Regulatory"/>
</dbReference>
<dbReference type="InterPro" id="IPR003661">
    <property type="entry name" value="HisK_dim/P_dom"/>
</dbReference>
<dbReference type="SUPFAM" id="SSF55874">
    <property type="entry name" value="ATPase domain of HSP90 chaperone/DNA topoisomerase II/histidine kinase"/>
    <property type="match status" value="1"/>
</dbReference>
<dbReference type="Pfam" id="PF00512">
    <property type="entry name" value="HisKA"/>
    <property type="match status" value="1"/>
</dbReference>
<evidence type="ECO:0000313" key="10">
    <source>
        <dbReference type="EMBL" id="RKT85265.1"/>
    </source>
</evidence>
<evidence type="ECO:0000313" key="13">
    <source>
        <dbReference type="Proteomes" id="UP000270697"/>
    </source>
</evidence>
<dbReference type="SMART" id="SM00388">
    <property type="entry name" value="HisKA"/>
    <property type="match status" value="1"/>
</dbReference>
<dbReference type="InterPro" id="IPR004358">
    <property type="entry name" value="Sig_transdc_His_kin-like_C"/>
</dbReference>
<keyword evidence="13" id="KW-1185">Reference proteome</keyword>
<dbReference type="EC" id="2.7.13.3" evidence="3"/>
<evidence type="ECO:0000313" key="12">
    <source>
        <dbReference type="Proteomes" id="UP000199398"/>
    </source>
</evidence>
<evidence type="ECO:0000256" key="2">
    <source>
        <dbReference type="ARBA" id="ARBA00004236"/>
    </source>
</evidence>
<dbReference type="InterPro" id="IPR005467">
    <property type="entry name" value="His_kinase_dom"/>
</dbReference>
<evidence type="ECO:0000256" key="1">
    <source>
        <dbReference type="ARBA" id="ARBA00000085"/>
    </source>
</evidence>
<dbReference type="GO" id="GO:0005886">
    <property type="term" value="C:plasma membrane"/>
    <property type="evidence" value="ECO:0007669"/>
    <property type="project" value="UniProtKB-SubCell"/>
</dbReference>
<dbReference type="Proteomes" id="UP000270697">
    <property type="component" value="Unassembled WGS sequence"/>
</dbReference>
<dbReference type="InterPro" id="IPR036097">
    <property type="entry name" value="HisK_dim/P_sf"/>
</dbReference>
<dbReference type="Proteomes" id="UP000199398">
    <property type="component" value="Unassembled WGS sequence"/>
</dbReference>
<comment type="catalytic activity">
    <reaction evidence="1">
        <text>ATP + protein L-histidine = ADP + protein N-phospho-L-histidine.</text>
        <dbReference type="EC" id="2.7.13.3"/>
    </reaction>
</comment>
<dbReference type="PANTHER" id="PTHR43711">
    <property type="entry name" value="TWO-COMPONENT HISTIDINE KINASE"/>
    <property type="match status" value="1"/>
</dbReference>
<dbReference type="Pfam" id="PF02518">
    <property type="entry name" value="HATPase_c"/>
    <property type="match status" value="1"/>
</dbReference>
<keyword evidence="8" id="KW-1133">Transmembrane helix</keyword>
<evidence type="ECO:0000256" key="7">
    <source>
        <dbReference type="ARBA" id="ARBA00023012"/>
    </source>
</evidence>
<dbReference type="PRINTS" id="PR00344">
    <property type="entry name" value="BCTRLSENSOR"/>
</dbReference>
<sequence length="377" mass="40247">MNLALIALITVCESLGVGLIGLVVLRLLRNYPVGYSLVAVIIITVAAINTSTVTAVLLERSAELPAGVVLAVVLIAGVVAIGIGLLLGRSVMNGSRRLADATRSLGLQQRFRQPEDLPSAEFAELARELWITSDKLAESRRREAESRRREQALDASRRQLVAWISHDLRSPLARLRAVTESIEDGVVDDLQDYCGKIRADTEILSGMVDDLFELSRIQSGVLNLNPRQVALDDLLSDEVAALGVVAGERGIDLRARTIEPVVVDVDDRAITRVFNNLLGNAIRYAPEGSAVTVDIRATAGWAAVSVSDECGGIPEADLGSVFDMGWRGEDKRTFGSSGGGLGLAIVQGLVHAHSGTVSVRNVPGGCCFEVRLPLSAQ</sequence>
<dbReference type="RefSeq" id="WP_093157327.1">
    <property type="nucleotide sequence ID" value="NZ_FOUP01000015.1"/>
</dbReference>
<dbReference type="SMART" id="SM00387">
    <property type="entry name" value="HATPase_c"/>
    <property type="match status" value="1"/>
</dbReference>
<evidence type="ECO:0000256" key="6">
    <source>
        <dbReference type="ARBA" id="ARBA00022777"/>
    </source>
</evidence>
<feature type="transmembrane region" description="Helical" evidence="8">
    <location>
        <begin position="35"/>
        <end position="58"/>
    </location>
</feature>
<feature type="domain" description="Histidine kinase" evidence="9">
    <location>
        <begin position="163"/>
        <end position="376"/>
    </location>
</feature>